<feature type="region of interest" description="Disordered" evidence="1">
    <location>
        <begin position="1"/>
        <end position="37"/>
    </location>
</feature>
<sequence>MDTNRHLTGDVIGATNDAEVPRRVGPRPRLGEPASPPAYEATVVSYDDEPDECTIYPADADDDELVTTWISAKSGSFVSLADMR</sequence>
<gene>
    <name evidence="3" type="ORF">DWB78_10985</name>
    <name evidence="4" type="ORF">SAMN05216278_0305</name>
</gene>
<keyword evidence="6" id="KW-1185">Reference proteome</keyword>
<evidence type="ECO:0000259" key="2">
    <source>
        <dbReference type="Pfam" id="PF24351"/>
    </source>
</evidence>
<dbReference type="InterPro" id="IPR055933">
    <property type="entry name" value="DUF7511"/>
</dbReference>
<accession>A0A1H0XZI3</accession>
<dbReference type="RefSeq" id="WP_092531881.1">
    <property type="nucleotide sequence ID" value="NZ_FNKQ01000001.1"/>
</dbReference>
<dbReference type="EMBL" id="FNKQ01000001">
    <property type="protein sequence ID" value="SDQ08322.1"/>
    <property type="molecule type" value="Genomic_DNA"/>
</dbReference>
<dbReference type="OrthoDB" id="186853at2157"/>
<evidence type="ECO:0000313" key="5">
    <source>
        <dbReference type="Proteomes" id="UP000199289"/>
    </source>
</evidence>
<evidence type="ECO:0000313" key="6">
    <source>
        <dbReference type="Proteomes" id="UP000255421"/>
    </source>
</evidence>
<dbReference type="Proteomes" id="UP000255421">
    <property type="component" value="Unassembled WGS sequence"/>
</dbReference>
<evidence type="ECO:0000256" key="1">
    <source>
        <dbReference type="SAM" id="MobiDB-lite"/>
    </source>
</evidence>
<protein>
    <recommendedName>
        <fullName evidence="2">DUF7511 domain-containing protein</fullName>
    </recommendedName>
</protein>
<dbReference type="Pfam" id="PF24351">
    <property type="entry name" value="DUF7511"/>
    <property type="match status" value="1"/>
</dbReference>
<proteinExistence type="predicted"/>
<dbReference type="Proteomes" id="UP000199289">
    <property type="component" value="Unassembled WGS sequence"/>
</dbReference>
<reference evidence="4" key="1">
    <citation type="submission" date="2016-10" db="EMBL/GenBank/DDBJ databases">
        <authorList>
            <person name="de Groot N.N."/>
        </authorList>
    </citation>
    <scope>NUCLEOTIDE SEQUENCE [LARGE SCALE GENOMIC DNA]</scope>
    <source>
        <strain evidence="4">CGMCC 1.12397</strain>
    </source>
</reference>
<reference evidence="3 6" key="3">
    <citation type="submission" date="2018-07" db="EMBL/GenBank/DDBJ databases">
        <title>Genome sequence of extremly halophilic archaeon Halopelagius longus strain BC12-B1.</title>
        <authorList>
            <person name="Zhang X."/>
        </authorList>
    </citation>
    <scope>NUCLEOTIDE SEQUENCE [LARGE SCALE GENOMIC DNA]</scope>
    <source>
        <strain evidence="3 6">BC12-B1</strain>
    </source>
</reference>
<dbReference type="EMBL" id="QQST01000001">
    <property type="protein sequence ID" value="RDI72194.1"/>
    <property type="molecule type" value="Genomic_DNA"/>
</dbReference>
<reference evidence="5" key="2">
    <citation type="submission" date="2016-10" db="EMBL/GenBank/DDBJ databases">
        <authorList>
            <person name="Varghese N."/>
            <person name="Submissions S."/>
        </authorList>
    </citation>
    <scope>NUCLEOTIDE SEQUENCE [LARGE SCALE GENOMIC DNA]</scope>
    <source>
        <strain evidence="5">CGMCC 1.12397</strain>
    </source>
</reference>
<dbReference type="AlphaFoldDB" id="A0A1H0XZI3"/>
<evidence type="ECO:0000313" key="3">
    <source>
        <dbReference type="EMBL" id="RDI72194.1"/>
    </source>
</evidence>
<organism evidence="4 5">
    <name type="scientific">Halopelagius longus</name>
    <dbReference type="NCBI Taxonomy" id="1236180"/>
    <lineage>
        <taxon>Archaea</taxon>
        <taxon>Methanobacteriati</taxon>
        <taxon>Methanobacteriota</taxon>
        <taxon>Stenosarchaea group</taxon>
        <taxon>Halobacteria</taxon>
        <taxon>Halobacteriales</taxon>
        <taxon>Haloferacaceae</taxon>
    </lineage>
</organism>
<evidence type="ECO:0000313" key="4">
    <source>
        <dbReference type="EMBL" id="SDQ08322.1"/>
    </source>
</evidence>
<name>A0A1H0XZI3_9EURY</name>
<feature type="domain" description="DUF7511" evidence="2">
    <location>
        <begin position="39"/>
        <end position="84"/>
    </location>
</feature>